<feature type="region of interest" description="Disordered" evidence="1">
    <location>
        <begin position="276"/>
        <end position="295"/>
    </location>
</feature>
<name>A0A660CKF1_9PSEU</name>
<feature type="transmembrane region" description="Helical" evidence="2">
    <location>
        <begin position="315"/>
        <end position="336"/>
    </location>
</feature>
<organism evidence="3 4">
    <name type="scientific">Prauserella rugosa</name>
    <dbReference type="NCBI Taxonomy" id="43354"/>
    <lineage>
        <taxon>Bacteria</taxon>
        <taxon>Bacillati</taxon>
        <taxon>Actinomycetota</taxon>
        <taxon>Actinomycetes</taxon>
        <taxon>Pseudonocardiales</taxon>
        <taxon>Pseudonocardiaceae</taxon>
        <taxon>Prauserella</taxon>
    </lineage>
</organism>
<gene>
    <name evidence="3" type="ORF">JD82_03507</name>
</gene>
<dbReference type="RefSeq" id="WP_051757385.1">
    <property type="nucleotide sequence ID" value="NZ_JOIJ01000001.1"/>
</dbReference>
<dbReference type="Proteomes" id="UP000317303">
    <property type="component" value="Unassembled WGS sequence"/>
</dbReference>
<reference evidence="3 4" key="1">
    <citation type="submission" date="2019-07" db="EMBL/GenBank/DDBJ databases">
        <title>R&amp;d 2014.</title>
        <authorList>
            <person name="Klenk H.-P."/>
        </authorList>
    </citation>
    <scope>NUCLEOTIDE SEQUENCE [LARGE SCALE GENOMIC DNA]</scope>
    <source>
        <strain evidence="3 4">DSM 43194</strain>
    </source>
</reference>
<evidence type="ECO:0000313" key="4">
    <source>
        <dbReference type="Proteomes" id="UP000317303"/>
    </source>
</evidence>
<accession>A0A660CKF1</accession>
<feature type="compositionally biased region" description="Gly residues" evidence="1">
    <location>
        <begin position="159"/>
        <end position="168"/>
    </location>
</feature>
<sequence length="342" mass="33662">MRIADDDRRRSMRRRAARPAAVTTAGVLLAVTAGVVAPGQAAAESDTKQVRCGGTVTAEPGDRIQGVTALGVPIDLGVVTDTLGTLLSGVCKVTVNVVDTAVRPLPGAGEPLADGVNGTVDDVTGGAKKLTDTLGGKQALPRPDDDPAPSDPDDDSGSDSGGDAGSGGDEPDGDDSAGSGESDGDTGHRTPNSPVVDQPGSGDSGGGMSFAAPAGMSAPPGLRYAGVPAASGAVFEAAPGLRYGGQIPGYNPDFGVLGENAPSPNAAGPDIRALEQQDHGQEAGQAGRSDGLRTAGDAAALQSAAPDSPMNGPSLPLLLAVIALAGVSAGLVRTWVLQRPST</sequence>
<keyword evidence="2" id="KW-1133">Transmembrane helix</keyword>
<keyword evidence="2" id="KW-0812">Transmembrane</keyword>
<evidence type="ECO:0000313" key="3">
    <source>
        <dbReference type="EMBL" id="TWH21641.1"/>
    </source>
</evidence>
<protein>
    <submittedName>
        <fullName evidence="3">Uncharacterized protein</fullName>
    </submittedName>
</protein>
<feature type="compositionally biased region" description="Low complexity" evidence="1">
    <location>
        <begin position="114"/>
        <end position="126"/>
    </location>
</feature>
<keyword evidence="2" id="KW-0472">Membrane</keyword>
<proteinExistence type="predicted"/>
<dbReference type="EMBL" id="VLJV01000001">
    <property type="protein sequence ID" value="TWH21641.1"/>
    <property type="molecule type" value="Genomic_DNA"/>
</dbReference>
<feature type="region of interest" description="Disordered" evidence="1">
    <location>
        <begin position="105"/>
        <end position="212"/>
    </location>
</feature>
<comment type="caution">
    <text evidence="3">The sequence shown here is derived from an EMBL/GenBank/DDBJ whole genome shotgun (WGS) entry which is preliminary data.</text>
</comment>
<dbReference type="AlphaFoldDB" id="A0A660CKF1"/>
<evidence type="ECO:0000256" key="2">
    <source>
        <dbReference type="SAM" id="Phobius"/>
    </source>
</evidence>
<dbReference type="OrthoDB" id="3691936at2"/>
<feature type="compositionally biased region" description="Acidic residues" evidence="1">
    <location>
        <begin position="146"/>
        <end position="157"/>
    </location>
</feature>
<evidence type="ECO:0000256" key="1">
    <source>
        <dbReference type="SAM" id="MobiDB-lite"/>
    </source>
</evidence>
<keyword evidence="4" id="KW-1185">Reference proteome</keyword>